<organism evidence="9 10">
    <name type="scientific">Candidatus Brachybacterium merdavium</name>
    <dbReference type="NCBI Taxonomy" id="2838513"/>
    <lineage>
        <taxon>Bacteria</taxon>
        <taxon>Bacillati</taxon>
        <taxon>Actinomycetota</taxon>
        <taxon>Actinomycetes</taxon>
        <taxon>Micrococcales</taxon>
        <taxon>Dermabacteraceae</taxon>
        <taxon>Brachybacterium</taxon>
    </lineage>
</organism>
<comment type="catalytic activity">
    <reaction evidence="1">
        <text>a 1,2-diacyl-sn-glycero-3-phosphocholine + H2O = a 1,2-diacyl-sn-glycero-3-phosphate + choline + H(+)</text>
        <dbReference type="Rhea" id="RHEA:14445"/>
        <dbReference type="ChEBI" id="CHEBI:15354"/>
        <dbReference type="ChEBI" id="CHEBI:15377"/>
        <dbReference type="ChEBI" id="CHEBI:15378"/>
        <dbReference type="ChEBI" id="CHEBI:57643"/>
        <dbReference type="ChEBI" id="CHEBI:58608"/>
        <dbReference type="EC" id="3.1.4.4"/>
    </reaction>
</comment>
<dbReference type="InterPro" id="IPR051406">
    <property type="entry name" value="PLD_domain"/>
</dbReference>
<evidence type="ECO:0000259" key="8">
    <source>
        <dbReference type="Pfam" id="PF13091"/>
    </source>
</evidence>
<evidence type="ECO:0000256" key="5">
    <source>
        <dbReference type="ARBA" id="ARBA00022963"/>
    </source>
</evidence>
<name>A0A9D2LDQ3_9MICO</name>
<dbReference type="EMBL" id="DWZH01000069">
    <property type="protein sequence ID" value="HJB10737.1"/>
    <property type="molecule type" value="Genomic_DNA"/>
</dbReference>
<dbReference type="GO" id="GO:0016891">
    <property type="term" value="F:RNA endonuclease activity producing 5'-phosphomonoesters, hydrolytic mechanism"/>
    <property type="evidence" value="ECO:0007669"/>
    <property type="project" value="TreeGrafter"/>
</dbReference>
<dbReference type="SUPFAM" id="SSF56024">
    <property type="entry name" value="Phospholipase D/nuclease"/>
    <property type="match status" value="2"/>
</dbReference>
<comment type="similarity">
    <text evidence="2">Belongs to the phospholipase D family.</text>
</comment>
<evidence type="ECO:0000256" key="1">
    <source>
        <dbReference type="ARBA" id="ARBA00000798"/>
    </source>
</evidence>
<dbReference type="AlphaFoldDB" id="A0A9D2LDQ3"/>
<protein>
    <recommendedName>
        <fullName evidence="3">phospholipase D</fullName>
        <ecNumber evidence="3">3.1.4.4</ecNumber>
    </recommendedName>
</protein>
<keyword evidence="5" id="KW-0442">Lipid degradation</keyword>
<dbReference type="Pfam" id="PF13091">
    <property type="entry name" value="PLDc_2"/>
    <property type="match status" value="1"/>
</dbReference>
<evidence type="ECO:0000256" key="6">
    <source>
        <dbReference type="ARBA" id="ARBA00023098"/>
    </source>
</evidence>
<evidence type="ECO:0000313" key="9">
    <source>
        <dbReference type="EMBL" id="HJB10737.1"/>
    </source>
</evidence>
<dbReference type="InterPro" id="IPR025202">
    <property type="entry name" value="PLD-like_dom"/>
</dbReference>
<comment type="caution">
    <text evidence="9">The sequence shown here is derived from an EMBL/GenBank/DDBJ whole genome shotgun (WGS) entry which is preliminary data.</text>
</comment>
<evidence type="ECO:0000256" key="4">
    <source>
        <dbReference type="ARBA" id="ARBA00022801"/>
    </source>
</evidence>
<proteinExistence type="inferred from homology"/>
<reference evidence="9" key="1">
    <citation type="journal article" date="2021" name="PeerJ">
        <title>Extensive microbial diversity within the chicken gut microbiome revealed by metagenomics and culture.</title>
        <authorList>
            <person name="Gilroy R."/>
            <person name="Ravi A."/>
            <person name="Getino M."/>
            <person name="Pursley I."/>
            <person name="Horton D.L."/>
            <person name="Alikhan N.F."/>
            <person name="Baker D."/>
            <person name="Gharbi K."/>
            <person name="Hall N."/>
            <person name="Watson M."/>
            <person name="Adriaenssens E.M."/>
            <person name="Foster-Nyarko E."/>
            <person name="Jarju S."/>
            <person name="Secka A."/>
            <person name="Antonio M."/>
            <person name="Oren A."/>
            <person name="Chaudhuri R.R."/>
            <person name="La Ragione R."/>
            <person name="Hildebrand F."/>
            <person name="Pallen M.J."/>
        </authorList>
    </citation>
    <scope>NUCLEOTIDE SEQUENCE</scope>
    <source>
        <strain evidence="9">ChiHjej13B12-24818</strain>
    </source>
</reference>
<dbReference type="Proteomes" id="UP000823823">
    <property type="component" value="Unassembled WGS sequence"/>
</dbReference>
<evidence type="ECO:0000256" key="2">
    <source>
        <dbReference type="ARBA" id="ARBA00008664"/>
    </source>
</evidence>
<keyword evidence="7" id="KW-0732">Signal</keyword>
<dbReference type="PANTHER" id="PTHR43856">
    <property type="entry name" value="CARDIOLIPIN HYDROLASE"/>
    <property type="match status" value="1"/>
</dbReference>
<dbReference type="EC" id="3.1.4.4" evidence="3"/>
<feature type="chain" id="PRO_5038381878" description="phospholipase D" evidence="7">
    <location>
        <begin position="31"/>
        <end position="409"/>
    </location>
</feature>
<gene>
    <name evidence="9" type="ORF">H9786_09450</name>
</gene>
<keyword evidence="6" id="KW-0443">Lipid metabolism</keyword>
<feature type="domain" description="Phospholipase D-like" evidence="8">
    <location>
        <begin position="284"/>
        <end position="401"/>
    </location>
</feature>
<reference evidence="9" key="2">
    <citation type="submission" date="2021-04" db="EMBL/GenBank/DDBJ databases">
        <authorList>
            <person name="Gilroy R."/>
        </authorList>
    </citation>
    <scope>NUCLEOTIDE SEQUENCE</scope>
    <source>
        <strain evidence="9">ChiHjej13B12-24818</strain>
    </source>
</reference>
<accession>A0A9D2LDQ3</accession>
<feature type="signal peptide" evidence="7">
    <location>
        <begin position="1"/>
        <end position="30"/>
    </location>
</feature>
<dbReference type="GO" id="GO:0016042">
    <property type="term" value="P:lipid catabolic process"/>
    <property type="evidence" value="ECO:0007669"/>
    <property type="project" value="UniProtKB-KW"/>
</dbReference>
<dbReference type="GO" id="GO:0004630">
    <property type="term" value="F:phospholipase D activity"/>
    <property type="evidence" value="ECO:0007669"/>
    <property type="project" value="UniProtKB-EC"/>
</dbReference>
<dbReference type="PANTHER" id="PTHR43856:SF1">
    <property type="entry name" value="MITOCHONDRIAL CARDIOLIPIN HYDROLASE"/>
    <property type="match status" value="1"/>
</dbReference>
<sequence>MKERTRKWRAQLAAMMVALAMIIPGSGAVADGRSTDALDSDQGHADSVSAQMQAGTGAIFNDPNGSEADQYRIRDYVQGLVERAPEGSTISMSIYNITDFDLDLGTEILRASFNGVNVQLVLEGSVAGESPVGRMLLGALGDDLEADSWAVACDDGCHGSNINHNKFFLFSEVDGERDVVVQSSANFTVLNGSRYWNNAVSFANNRDLYDGYMDYFADLARNHTDPDYHRGFEAGDVAATLFPVGPSYPGDGPQDPLLDELDAVICTGNEATGDGRGNTIVRAAQNYFGRPEVAEKLTELADEGCVVKVAYTEFNFGVDDILLPHPGVELRLLEDDPEQNMIHSKYLIVEGGFDGERDQHVTITGSPNISYNALNYNDEAMLRIIDPAIYGQYLSNFRDVWFDEGAVTP</sequence>
<evidence type="ECO:0000313" key="10">
    <source>
        <dbReference type="Proteomes" id="UP000823823"/>
    </source>
</evidence>
<dbReference type="Gene3D" id="3.30.870.10">
    <property type="entry name" value="Endonuclease Chain A"/>
    <property type="match status" value="2"/>
</dbReference>
<evidence type="ECO:0000256" key="7">
    <source>
        <dbReference type="SAM" id="SignalP"/>
    </source>
</evidence>
<keyword evidence="4" id="KW-0378">Hydrolase</keyword>
<evidence type="ECO:0000256" key="3">
    <source>
        <dbReference type="ARBA" id="ARBA00012027"/>
    </source>
</evidence>